<gene>
    <name evidence="8" type="ORF">METZ01_LOCUS424271</name>
</gene>
<keyword evidence="6" id="KW-0665">Pyrimidine biosynthesis</keyword>
<proteinExistence type="inferred from homology"/>
<dbReference type="EMBL" id="UINC01168403">
    <property type="protein sequence ID" value="SVD71417.1"/>
    <property type="molecule type" value="Genomic_DNA"/>
</dbReference>
<dbReference type="CDD" id="cd06223">
    <property type="entry name" value="PRTases_typeI"/>
    <property type="match status" value="1"/>
</dbReference>
<evidence type="ECO:0000256" key="2">
    <source>
        <dbReference type="ARBA" id="ARBA00011971"/>
    </source>
</evidence>
<keyword evidence="5" id="KW-0460">Magnesium</keyword>
<evidence type="ECO:0000256" key="5">
    <source>
        <dbReference type="ARBA" id="ARBA00022842"/>
    </source>
</evidence>
<dbReference type="PANTHER" id="PTHR19278:SF9">
    <property type="entry name" value="URIDINE 5'-MONOPHOSPHATE SYNTHASE"/>
    <property type="match status" value="1"/>
</dbReference>
<dbReference type="InterPro" id="IPR029057">
    <property type="entry name" value="PRTase-like"/>
</dbReference>
<dbReference type="HAMAP" id="MF_01208">
    <property type="entry name" value="PyrE"/>
    <property type="match status" value="1"/>
</dbReference>
<dbReference type="GO" id="GO:0044205">
    <property type="term" value="P:'de novo' UMP biosynthetic process"/>
    <property type="evidence" value="ECO:0007669"/>
    <property type="project" value="UniProtKB-UniPathway"/>
</dbReference>
<keyword evidence="4" id="KW-0808">Transferase</keyword>
<dbReference type="GO" id="GO:0004588">
    <property type="term" value="F:orotate phosphoribosyltransferase activity"/>
    <property type="evidence" value="ECO:0007669"/>
    <property type="project" value="UniProtKB-EC"/>
</dbReference>
<dbReference type="InterPro" id="IPR023031">
    <property type="entry name" value="OPRT"/>
</dbReference>
<dbReference type="SUPFAM" id="SSF53271">
    <property type="entry name" value="PRTase-like"/>
    <property type="match status" value="1"/>
</dbReference>
<dbReference type="EC" id="2.4.2.10" evidence="2"/>
<dbReference type="InterPro" id="IPR000836">
    <property type="entry name" value="PRTase_dom"/>
</dbReference>
<feature type="non-terminal residue" evidence="8">
    <location>
        <position position="174"/>
    </location>
</feature>
<evidence type="ECO:0000256" key="3">
    <source>
        <dbReference type="ARBA" id="ARBA00022676"/>
    </source>
</evidence>
<evidence type="ECO:0000256" key="1">
    <source>
        <dbReference type="ARBA" id="ARBA00004889"/>
    </source>
</evidence>
<feature type="domain" description="Phosphoribosyltransferase" evidence="7">
    <location>
        <begin position="23"/>
        <end position="134"/>
    </location>
</feature>
<organism evidence="8">
    <name type="scientific">marine metagenome</name>
    <dbReference type="NCBI Taxonomy" id="408172"/>
    <lineage>
        <taxon>unclassified sequences</taxon>
        <taxon>metagenomes</taxon>
        <taxon>ecological metagenomes</taxon>
    </lineage>
</organism>
<accession>A0A382XJU3</accession>
<comment type="pathway">
    <text evidence="1">Pyrimidine metabolism; UMP biosynthesis via de novo pathway; UMP from orotate: step 1/2.</text>
</comment>
<dbReference type="UniPathway" id="UPA00070">
    <property type="reaction ID" value="UER00119"/>
</dbReference>
<evidence type="ECO:0000256" key="6">
    <source>
        <dbReference type="ARBA" id="ARBA00022975"/>
    </source>
</evidence>
<dbReference type="Pfam" id="PF00156">
    <property type="entry name" value="Pribosyltran"/>
    <property type="match status" value="1"/>
</dbReference>
<dbReference type="GO" id="GO:0019856">
    <property type="term" value="P:pyrimidine nucleobase biosynthetic process"/>
    <property type="evidence" value="ECO:0007669"/>
    <property type="project" value="InterPro"/>
</dbReference>
<evidence type="ECO:0000256" key="4">
    <source>
        <dbReference type="ARBA" id="ARBA00022679"/>
    </source>
</evidence>
<evidence type="ECO:0000313" key="8">
    <source>
        <dbReference type="EMBL" id="SVD71417.1"/>
    </source>
</evidence>
<evidence type="ECO:0000259" key="7">
    <source>
        <dbReference type="Pfam" id="PF00156"/>
    </source>
</evidence>
<reference evidence="8" key="1">
    <citation type="submission" date="2018-05" db="EMBL/GenBank/DDBJ databases">
        <authorList>
            <person name="Lanie J.A."/>
            <person name="Ng W.-L."/>
            <person name="Kazmierczak K.M."/>
            <person name="Andrzejewski T.M."/>
            <person name="Davidsen T.M."/>
            <person name="Wayne K.J."/>
            <person name="Tettelin H."/>
            <person name="Glass J.I."/>
            <person name="Rusch D."/>
            <person name="Podicherti R."/>
            <person name="Tsui H.-C.T."/>
            <person name="Winkler M.E."/>
        </authorList>
    </citation>
    <scope>NUCLEOTIDE SEQUENCE</scope>
</reference>
<name>A0A382XJU3_9ZZZZ</name>
<dbReference type="NCBIfam" id="TIGR01367">
    <property type="entry name" value="pyrE_Therm"/>
    <property type="match status" value="1"/>
</dbReference>
<dbReference type="PANTHER" id="PTHR19278">
    <property type="entry name" value="OROTATE PHOSPHORIBOSYLTRANSFERASE"/>
    <property type="match status" value="1"/>
</dbReference>
<dbReference type="InterPro" id="IPR006273">
    <property type="entry name" value="Orotate_PRibTrfase_bac"/>
</dbReference>
<keyword evidence="3" id="KW-0328">Glycosyltransferase</keyword>
<protein>
    <recommendedName>
        <fullName evidence="2">orotate phosphoribosyltransferase</fullName>
        <ecNumber evidence="2">2.4.2.10</ecNumber>
    </recommendedName>
</protein>
<sequence>MLEGHFLLTSGKHSNVYIEKFRILENPNILDLVCRAMADIVKEKDGDFIIGAAIGGILISGGVGRHLGIRHIFSERINGTMELRRGFKIRKGQKAIIVEDIITTGGSVFELIQLVNKFEADILHIVNLVDRSSDVINFGIPSTALLYLPSESWQTDTCPLCKQGIPITERGRTG</sequence>
<dbReference type="AlphaFoldDB" id="A0A382XJU3"/>
<dbReference type="Gene3D" id="3.40.50.2020">
    <property type="match status" value="1"/>
</dbReference>